<sequence>MIGAGIAFGVAVARAQVLSAWTGWTLVAGMVLMEVSPLLPAIGQVGAAAVRTWLLPLWGGPPWYHAEVRAPR</sequence>
<accession>A0ABT1DVH6</accession>
<dbReference type="RefSeq" id="WP_253240937.1">
    <property type="nucleotide sequence ID" value="NZ_JAMYJR010000033.1"/>
</dbReference>
<reference evidence="1 2" key="1">
    <citation type="submission" date="2022-06" db="EMBL/GenBank/DDBJ databases">
        <title>New Species of the Genus Actinoplanes, ActinopZanes ferrugineus.</title>
        <authorList>
            <person name="Ding P."/>
        </authorList>
    </citation>
    <scope>NUCLEOTIDE SEQUENCE [LARGE SCALE GENOMIC DNA]</scope>
    <source>
        <strain evidence="1 2">TRM88003</strain>
    </source>
</reference>
<keyword evidence="2" id="KW-1185">Reference proteome</keyword>
<comment type="caution">
    <text evidence="1">The sequence shown here is derived from an EMBL/GenBank/DDBJ whole genome shotgun (WGS) entry which is preliminary data.</text>
</comment>
<name>A0ABT1DVH6_9ACTN</name>
<gene>
    <name evidence="1" type="ORF">M1L60_30180</name>
</gene>
<proteinExistence type="predicted"/>
<dbReference type="EMBL" id="JAMYJR010000033">
    <property type="protein sequence ID" value="MCO8274869.1"/>
    <property type="molecule type" value="Genomic_DNA"/>
</dbReference>
<protein>
    <submittedName>
        <fullName evidence="1">Uncharacterized protein</fullName>
    </submittedName>
</protein>
<dbReference type="Proteomes" id="UP001523369">
    <property type="component" value="Unassembled WGS sequence"/>
</dbReference>
<evidence type="ECO:0000313" key="2">
    <source>
        <dbReference type="Proteomes" id="UP001523369"/>
    </source>
</evidence>
<organism evidence="1 2">
    <name type="scientific">Paractinoplanes aksuensis</name>
    <dbReference type="NCBI Taxonomy" id="2939490"/>
    <lineage>
        <taxon>Bacteria</taxon>
        <taxon>Bacillati</taxon>
        <taxon>Actinomycetota</taxon>
        <taxon>Actinomycetes</taxon>
        <taxon>Micromonosporales</taxon>
        <taxon>Micromonosporaceae</taxon>
        <taxon>Paractinoplanes</taxon>
    </lineage>
</organism>
<evidence type="ECO:0000313" key="1">
    <source>
        <dbReference type="EMBL" id="MCO8274869.1"/>
    </source>
</evidence>